<evidence type="ECO:0000259" key="9">
    <source>
        <dbReference type="Pfam" id="PF01281"/>
    </source>
</evidence>
<keyword evidence="8" id="KW-0175">Coiled coil</keyword>
<dbReference type="SUPFAM" id="SSF55653">
    <property type="entry name" value="Ribosomal protein L9 C-domain"/>
    <property type="match status" value="1"/>
</dbReference>
<keyword evidence="2 7" id="KW-0699">rRNA-binding</keyword>
<dbReference type="GO" id="GO:0003735">
    <property type="term" value="F:structural constituent of ribosome"/>
    <property type="evidence" value="ECO:0007669"/>
    <property type="project" value="InterPro"/>
</dbReference>
<dbReference type="HAMAP" id="MF_00503">
    <property type="entry name" value="Ribosomal_bL9"/>
    <property type="match status" value="1"/>
</dbReference>
<dbReference type="Pfam" id="PF01281">
    <property type="entry name" value="Ribosomal_L9_N"/>
    <property type="match status" value="1"/>
</dbReference>
<dbReference type="Gene3D" id="3.40.5.10">
    <property type="entry name" value="Ribosomal protein L9, N-terminal domain"/>
    <property type="match status" value="1"/>
</dbReference>
<proteinExistence type="inferred from homology"/>
<dbReference type="NCBIfam" id="TIGR00158">
    <property type="entry name" value="L9"/>
    <property type="match status" value="1"/>
</dbReference>
<keyword evidence="5 7" id="KW-0687">Ribonucleoprotein</keyword>
<feature type="domain" description="Large ribosomal subunit protein bL9 C-terminal" evidence="10">
    <location>
        <begin position="64"/>
        <end position="147"/>
    </location>
</feature>
<dbReference type="SUPFAM" id="SSF55658">
    <property type="entry name" value="L9 N-domain-like"/>
    <property type="match status" value="1"/>
</dbReference>
<gene>
    <name evidence="7" type="primary">rplI</name>
    <name evidence="11" type="ORF">CYJ27_00055</name>
</gene>
<evidence type="ECO:0000256" key="5">
    <source>
        <dbReference type="ARBA" id="ARBA00023274"/>
    </source>
</evidence>
<keyword evidence="12" id="KW-1185">Reference proteome</keyword>
<keyword evidence="4 7" id="KW-0689">Ribosomal protein</keyword>
<keyword evidence="3 7" id="KW-0694">RNA-binding</keyword>
<organism evidence="11 12">
    <name type="scientific">Aerococcus christensenii</name>
    <dbReference type="NCBI Taxonomy" id="87541"/>
    <lineage>
        <taxon>Bacteria</taxon>
        <taxon>Bacillati</taxon>
        <taxon>Bacillota</taxon>
        <taxon>Bacilli</taxon>
        <taxon>Lactobacillales</taxon>
        <taxon>Aerococcaceae</taxon>
        <taxon>Aerococcus</taxon>
    </lineage>
</organism>
<evidence type="ECO:0000256" key="2">
    <source>
        <dbReference type="ARBA" id="ARBA00022730"/>
    </source>
</evidence>
<dbReference type="Pfam" id="PF03948">
    <property type="entry name" value="Ribosomal_L9_C"/>
    <property type="match status" value="1"/>
</dbReference>
<dbReference type="Proteomes" id="UP000234775">
    <property type="component" value="Unassembled WGS sequence"/>
</dbReference>
<evidence type="ECO:0000313" key="12">
    <source>
        <dbReference type="Proteomes" id="UP000234775"/>
    </source>
</evidence>
<dbReference type="RefSeq" id="WP_060776651.1">
    <property type="nucleotide sequence ID" value="NZ_CP014159.1"/>
</dbReference>
<evidence type="ECO:0000313" key="11">
    <source>
        <dbReference type="EMBL" id="PKY91878.1"/>
    </source>
</evidence>
<dbReference type="AlphaFoldDB" id="A0A0X8F896"/>
<dbReference type="InterPro" id="IPR000244">
    <property type="entry name" value="Ribosomal_bL9"/>
</dbReference>
<evidence type="ECO:0000256" key="6">
    <source>
        <dbReference type="ARBA" id="ARBA00035292"/>
    </source>
</evidence>
<evidence type="ECO:0000256" key="4">
    <source>
        <dbReference type="ARBA" id="ARBA00022980"/>
    </source>
</evidence>
<dbReference type="InterPro" id="IPR020594">
    <property type="entry name" value="Ribosomal_bL9_bac/chp"/>
</dbReference>
<feature type="domain" description="Ribosomal protein L9" evidence="9">
    <location>
        <begin position="1"/>
        <end position="46"/>
    </location>
</feature>
<comment type="similarity">
    <text evidence="1 7">Belongs to the bacterial ribosomal protein bL9 family.</text>
</comment>
<evidence type="ECO:0000259" key="10">
    <source>
        <dbReference type="Pfam" id="PF03948"/>
    </source>
</evidence>
<reference evidence="11 12" key="1">
    <citation type="submission" date="2017-12" db="EMBL/GenBank/DDBJ databases">
        <title>Phylogenetic diversity of female urinary microbiome.</title>
        <authorList>
            <person name="Thomas-White K."/>
            <person name="Wolfe A.J."/>
        </authorList>
    </citation>
    <scope>NUCLEOTIDE SEQUENCE [LARGE SCALE GENOMIC DNA]</scope>
    <source>
        <strain evidence="11 12">UMB0844</strain>
    </source>
</reference>
<evidence type="ECO:0000256" key="3">
    <source>
        <dbReference type="ARBA" id="ARBA00022884"/>
    </source>
</evidence>
<dbReference type="GO" id="GO:0019843">
    <property type="term" value="F:rRNA binding"/>
    <property type="evidence" value="ECO:0007669"/>
    <property type="project" value="UniProtKB-UniRule"/>
</dbReference>
<sequence>MKVIFLEDVKGQAKKGEVKEVNAGYAQNFLIKKGLAKQADNAALAALKGKKKAAEKEAAEELDKAKQLKETLEDEKTVVKIIAKGGEDGRLFGSVTSKQIAQALNNQYNINVDRRKIDLPNPIRAFGYRNVPIKLHQKVDAVIRVHVGE</sequence>
<dbReference type="PANTHER" id="PTHR21368">
    <property type="entry name" value="50S RIBOSOMAL PROTEIN L9"/>
    <property type="match status" value="1"/>
</dbReference>
<dbReference type="InterPro" id="IPR020070">
    <property type="entry name" value="Ribosomal_bL9_N"/>
</dbReference>
<dbReference type="InterPro" id="IPR020069">
    <property type="entry name" value="Ribosomal_bL9_C"/>
</dbReference>
<dbReference type="GO" id="GO:0005840">
    <property type="term" value="C:ribosome"/>
    <property type="evidence" value="ECO:0007669"/>
    <property type="project" value="UniProtKB-KW"/>
</dbReference>
<dbReference type="InterPro" id="IPR009027">
    <property type="entry name" value="Ribosomal_bL9/RNase_H1_N"/>
</dbReference>
<protein>
    <recommendedName>
        <fullName evidence="6 7">Large ribosomal subunit protein bL9</fullName>
    </recommendedName>
</protein>
<dbReference type="Gene3D" id="3.10.430.100">
    <property type="entry name" value="Ribosomal protein L9, C-terminal domain"/>
    <property type="match status" value="1"/>
</dbReference>
<feature type="coiled-coil region" evidence="8">
    <location>
        <begin position="37"/>
        <end position="78"/>
    </location>
</feature>
<dbReference type="FunFam" id="3.10.430.100:FF:000002">
    <property type="entry name" value="50S ribosomal protein L9"/>
    <property type="match status" value="1"/>
</dbReference>
<evidence type="ECO:0000256" key="8">
    <source>
        <dbReference type="SAM" id="Coils"/>
    </source>
</evidence>
<comment type="caution">
    <text evidence="11">The sequence shown here is derived from an EMBL/GenBank/DDBJ whole genome shotgun (WGS) entry which is preliminary data.</text>
</comment>
<accession>A0A0X8F896</accession>
<evidence type="ECO:0000256" key="7">
    <source>
        <dbReference type="HAMAP-Rule" id="MF_00503"/>
    </source>
</evidence>
<name>A0A0X8F896_9LACT</name>
<dbReference type="InterPro" id="IPR036791">
    <property type="entry name" value="Ribosomal_bL9_C_sf"/>
</dbReference>
<dbReference type="GO" id="GO:0006412">
    <property type="term" value="P:translation"/>
    <property type="evidence" value="ECO:0007669"/>
    <property type="project" value="UniProtKB-UniRule"/>
</dbReference>
<dbReference type="KEGG" id="acg:AWM71_03315"/>
<dbReference type="GO" id="GO:1990904">
    <property type="term" value="C:ribonucleoprotein complex"/>
    <property type="evidence" value="ECO:0007669"/>
    <property type="project" value="UniProtKB-KW"/>
</dbReference>
<comment type="function">
    <text evidence="7">Binds to the 23S rRNA.</text>
</comment>
<evidence type="ECO:0000256" key="1">
    <source>
        <dbReference type="ARBA" id="ARBA00010605"/>
    </source>
</evidence>
<dbReference type="EMBL" id="PKGZ01000001">
    <property type="protein sequence ID" value="PKY91878.1"/>
    <property type="molecule type" value="Genomic_DNA"/>
</dbReference>
<dbReference type="InterPro" id="IPR036935">
    <property type="entry name" value="Ribosomal_bL9_N_sf"/>
</dbReference>